<dbReference type="EMBL" id="DSQF01000021">
    <property type="protein sequence ID" value="HGZ43805.1"/>
    <property type="molecule type" value="Genomic_DNA"/>
</dbReference>
<comment type="cofactor">
    <cofactor evidence="5">
        <name>Mg(2+)</name>
        <dbReference type="ChEBI" id="CHEBI:18420"/>
    </cofactor>
</comment>
<name>A0A832MKG3_UNCEI</name>
<reference evidence="7" key="1">
    <citation type="journal article" date="2020" name="mSystems">
        <title>Genome- and Community-Level Interaction Insights into Carbon Utilization and Element Cycling Functions of Hydrothermarchaeota in Hydrothermal Sediment.</title>
        <authorList>
            <person name="Zhou Z."/>
            <person name="Liu Y."/>
            <person name="Xu W."/>
            <person name="Pan J."/>
            <person name="Luo Z.H."/>
            <person name="Li M."/>
        </authorList>
    </citation>
    <scope>NUCLEOTIDE SEQUENCE [LARGE SCALE GENOMIC DNA]</scope>
    <source>
        <strain evidence="7">SpSt-381</strain>
    </source>
</reference>
<comment type="caution">
    <text evidence="7">The sequence shown here is derived from an EMBL/GenBank/DDBJ whole genome shotgun (WGS) entry which is preliminary data.</text>
</comment>
<dbReference type="GO" id="GO:0004540">
    <property type="term" value="F:RNA nuclease activity"/>
    <property type="evidence" value="ECO:0007669"/>
    <property type="project" value="InterPro"/>
</dbReference>
<comment type="similarity">
    <text evidence="5">Belongs to the PINc/VapC protein family.</text>
</comment>
<accession>A0A832MKG3</accession>
<keyword evidence="3 5" id="KW-0479">Metal-binding</keyword>
<dbReference type="InterPro" id="IPR022907">
    <property type="entry name" value="VapC_family"/>
</dbReference>
<dbReference type="HAMAP" id="MF_00265">
    <property type="entry name" value="VapC_Nob1"/>
    <property type="match status" value="1"/>
</dbReference>
<evidence type="ECO:0000256" key="2">
    <source>
        <dbReference type="ARBA" id="ARBA00022722"/>
    </source>
</evidence>
<dbReference type="GO" id="GO:0090729">
    <property type="term" value="F:toxin activity"/>
    <property type="evidence" value="ECO:0007669"/>
    <property type="project" value="UniProtKB-KW"/>
</dbReference>
<dbReference type="GO" id="GO:0016788">
    <property type="term" value="F:hydrolase activity, acting on ester bonds"/>
    <property type="evidence" value="ECO:0007669"/>
    <property type="project" value="InterPro"/>
</dbReference>
<evidence type="ECO:0000256" key="6">
    <source>
        <dbReference type="SAM" id="MobiDB-lite"/>
    </source>
</evidence>
<dbReference type="GO" id="GO:0000287">
    <property type="term" value="F:magnesium ion binding"/>
    <property type="evidence" value="ECO:0007669"/>
    <property type="project" value="UniProtKB-UniRule"/>
</dbReference>
<protein>
    <recommendedName>
        <fullName evidence="5">Ribonuclease VapC</fullName>
        <shortName evidence="5">RNase VapC</shortName>
        <ecNumber evidence="5">3.1.-.-</ecNumber>
    </recommendedName>
    <alternativeName>
        <fullName evidence="5">Toxin VapC</fullName>
    </alternativeName>
</protein>
<dbReference type="InterPro" id="IPR029060">
    <property type="entry name" value="PIN-like_dom_sf"/>
</dbReference>
<dbReference type="SUPFAM" id="SSF88723">
    <property type="entry name" value="PIN domain-like"/>
    <property type="match status" value="1"/>
</dbReference>
<proteinExistence type="inferred from homology"/>
<keyword evidence="4 5" id="KW-0378">Hydrolase</keyword>
<organism evidence="7">
    <name type="scientific">Eiseniibacteriota bacterium</name>
    <dbReference type="NCBI Taxonomy" id="2212470"/>
    <lineage>
        <taxon>Bacteria</taxon>
        <taxon>Candidatus Eiseniibacteriota</taxon>
    </lineage>
</organism>
<keyword evidence="2 5" id="KW-0540">Nuclease</keyword>
<dbReference type="NCBIfam" id="TIGR00028">
    <property type="entry name" value="Mtu_PIN_fam"/>
    <property type="match status" value="1"/>
</dbReference>
<evidence type="ECO:0000256" key="5">
    <source>
        <dbReference type="HAMAP-Rule" id="MF_00265"/>
    </source>
</evidence>
<feature type="binding site" evidence="5">
    <location>
        <position position="5"/>
    </location>
    <ligand>
        <name>Mg(2+)</name>
        <dbReference type="ChEBI" id="CHEBI:18420"/>
    </ligand>
</feature>
<comment type="caution">
    <text evidence="5">Lacks conserved residue(s) required for the propagation of feature annotation.</text>
</comment>
<dbReference type="EC" id="3.1.-.-" evidence="5"/>
<evidence type="ECO:0000256" key="4">
    <source>
        <dbReference type="ARBA" id="ARBA00022801"/>
    </source>
</evidence>
<dbReference type="AlphaFoldDB" id="A0A832MKG3"/>
<sequence length="168" mass="17836">MIAVDAGVLACAVNRYAPEHARAVRVVETLAHGEWPWALPWPAAHDFVRLVTHPHAVARPLAPRDAWGFLETLLASPAARALGAGPRHAAAAAEVLALLPAGTGLPAGFELAAVLREHGVRTLLSADAGMRAFAFLEVRDPLRGAPWSPGEAPARRYRRLAPRPPRGG</sequence>
<comment type="function">
    <text evidence="5">Toxic component of a toxin-antitoxin (TA) system. An RNase.</text>
</comment>
<dbReference type="InterPro" id="IPR006226">
    <property type="entry name" value="Mtu_PIN"/>
</dbReference>
<feature type="region of interest" description="Disordered" evidence="6">
    <location>
        <begin position="147"/>
        <end position="168"/>
    </location>
</feature>
<gene>
    <name evidence="5" type="primary">vapC</name>
    <name evidence="7" type="ORF">ENR23_10340</name>
</gene>
<evidence type="ECO:0000256" key="3">
    <source>
        <dbReference type="ARBA" id="ARBA00022723"/>
    </source>
</evidence>
<evidence type="ECO:0000313" key="7">
    <source>
        <dbReference type="EMBL" id="HGZ43805.1"/>
    </source>
</evidence>
<evidence type="ECO:0000256" key="1">
    <source>
        <dbReference type="ARBA" id="ARBA00022649"/>
    </source>
</evidence>
<keyword evidence="1 5" id="KW-1277">Toxin-antitoxin system</keyword>
<keyword evidence="5" id="KW-0460">Magnesium</keyword>
<keyword evidence="5" id="KW-0800">Toxin</keyword>